<feature type="binding site" evidence="17">
    <location>
        <position position="169"/>
    </location>
    <ligand>
        <name>substrate</name>
    </ligand>
</feature>
<evidence type="ECO:0000256" key="5">
    <source>
        <dbReference type="ARBA" id="ARBA00012520"/>
    </source>
</evidence>
<keyword evidence="10 15" id="KW-0378">Hydrolase</keyword>
<evidence type="ECO:0000256" key="8">
    <source>
        <dbReference type="ARBA" id="ARBA00022553"/>
    </source>
</evidence>
<proteinExistence type="inferred from homology"/>
<accession>A0AAE0S5R5</accession>
<comment type="subcellular location">
    <subcellularLocation>
        <location evidence="2">Cytoplasm</location>
    </subcellularLocation>
    <subcellularLocation>
        <location evidence="1 15">Nucleus</location>
    </subcellularLocation>
</comment>
<evidence type="ECO:0000313" key="19">
    <source>
        <dbReference type="Proteomes" id="UP001195483"/>
    </source>
</evidence>
<evidence type="ECO:0000256" key="4">
    <source>
        <dbReference type="ARBA" id="ARBA00011140"/>
    </source>
</evidence>
<dbReference type="InterPro" id="IPR008594">
    <property type="entry name" value="DcpS/DCS2"/>
</dbReference>
<keyword evidence="7" id="KW-0963">Cytoplasm</keyword>
<evidence type="ECO:0000256" key="9">
    <source>
        <dbReference type="ARBA" id="ARBA00022664"/>
    </source>
</evidence>
<feature type="binding site" evidence="17">
    <location>
        <position position="189"/>
    </location>
    <ligand>
        <name>substrate</name>
    </ligand>
</feature>
<evidence type="ECO:0000256" key="12">
    <source>
        <dbReference type="ARBA" id="ARBA00023187"/>
    </source>
</evidence>
<dbReference type="InterPro" id="IPR036265">
    <property type="entry name" value="HIT-like_sf"/>
</dbReference>
<dbReference type="EC" id="3.6.1.59" evidence="5 15"/>
<organism evidence="18 19">
    <name type="scientific">Potamilus streckersoni</name>
    <dbReference type="NCBI Taxonomy" id="2493646"/>
    <lineage>
        <taxon>Eukaryota</taxon>
        <taxon>Metazoa</taxon>
        <taxon>Spiralia</taxon>
        <taxon>Lophotrochozoa</taxon>
        <taxon>Mollusca</taxon>
        <taxon>Bivalvia</taxon>
        <taxon>Autobranchia</taxon>
        <taxon>Heteroconchia</taxon>
        <taxon>Palaeoheterodonta</taxon>
        <taxon>Unionida</taxon>
        <taxon>Unionoidea</taxon>
        <taxon>Unionidae</taxon>
        <taxon>Ambleminae</taxon>
        <taxon>Lampsilini</taxon>
        <taxon>Potamilus</taxon>
    </lineage>
</organism>
<dbReference type="EMBL" id="JAEAOA010002240">
    <property type="protein sequence ID" value="KAK3585922.1"/>
    <property type="molecule type" value="Genomic_DNA"/>
</dbReference>
<keyword evidence="19" id="KW-1185">Reference proteome</keyword>
<evidence type="ECO:0000256" key="6">
    <source>
        <dbReference type="ARBA" id="ARBA00015636"/>
    </source>
</evidence>
<dbReference type="SUPFAM" id="SSF54197">
    <property type="entry name" value="HIT-like"/>
    <property type="match status" value="1"/>
</dbReference>
<evidence type="ECO:0000256" key="16">
    <source>
        <dbReference type="PIRSR" id="PIRSR028973-1"/>
    </source>
</evidence>
<dbReference type="GO" id="GO:0008380">
    <property type="term" value="P:RNA splicing"/>
    <property type="evidence" value="ECO:0007669"/>
    <property type="project" value="UniProtKB-KW"/>
</dbReference>
<keyword evidence="12" id="KW-0508">mRNA splicing</keyword>
<comment type="caution">
    <text evidence="18">The sequence shown here is derived from an EMBL/GenBank/DDBJ whole genome shotgun (WGS) entry which is preliminary data.</text>
</comment>
<evidence type="ECO:0000256" key="10">
    <source>
        <dbReference type="ARBA" id="ARBA00022801"/>
    </source>
</evidence>
<evidence type="ECO:0000256" key="15">
    <source>
        <dbReference type="PIRNR" id="PIRNR028973"/>
    </source>
</evidence>
<protein>
    <recommendedName>
        <fullName evidence="6 15">m7GpppX diphosphatase</fullName>
        <ecNumber evidence="5 15">3.6.1.59</ecNumber>
    </recommendedName>
</protein>
<dbReference type="Pfam" id="PF05652">
    <property type="entry name" value="DcpS"/>
    <property type="match status" value="1"/>
</dbReference>
<evidence type="ECO:0000256" key="13">
    <source>
        <dbReference type="ARBA" id="ARBA00023242"/>
    </source>
</evidence>
<dbReference type="FunFam" id="3.30.428.10:FF:000006">
    <property type="entry name" value="m7GpppX diphosphatase"/>
    <property type="match status" value="1"/>
</dbReference>
<reference evidence="18" key="2">
    <citation type="journal article" date="2021" name="Genome Biol. Evol.">
        <title>Developing a high-quality reference genome for a parasitic bivalve with doubly uniparental inheritance (Bivalvia: Unionida).</title>
        <authorList>
            <person name="Smith C.H."/>
        </authorList>
    </citation>
    <scope>NUCLEOTIDE SEQUENCE</scope>
    <source>
        <strain evidence="18">CHS0354</strain>
        <tissue evidence="18">Mantle</tissue>
    </source>
</reference>
<sequence>MAASEADHALTAKKQKLEEGDKIDSALSPLKSFKGFSFEKVLCENAKSKSLFIMGQFEGSDDKAVVLLEKMPFSSERATNYVCQDTNLKETLKNDIYGTYDAYIPVQENAVKATVIYPATEKHITKYTDQERFVVTETADLYKSITLPYLEEKEFSVQWVYNILDKKQESERIVFEDPDPETGFILLPDMKWDRKNINTLYLQAIVHKHGIKSLRDLNGTHLPLLRNILKNGSVAIKEKFDVPRSKLNIFIHYQPSYNHLHVHFMHIKNETYGFAHLLSDVIENIELKEDYYQWKTLTYVIREMDELYKRFKDAGHL</sequence>
<feature type="active site" description="Nucleophile" evidence="16">
    <location>
        <position position="261"/>
    </location>
</feature>
<evidence type="ECO:0000256" key="7">
    <source>
        <dbReference type="ARBA" id="ARBA00022490"/>
    </source>
</evidence>
<evidence type="ECO:0000256" key="11">
    <source>
        <dbReference type="ARBA" id="ARBA00022990"/>
    </source>
</evidence>
<evidence type="ECO:0000313" key="18">
    <source>
        <dbReference type="EMBL" id="KAK3585922.1"/>
    </source>
</evidence>
<dbReference type="SUPFAM" id="SSF102860">
    <property type="entry name" value="mRNA decapping enzyme DcpS N-terminal domain"/>
    <property type="match status" value="1"/>
</dbReference>
<comment type="catalytic activity">
    <reaction evidence="14 15">
        <text>a 5'-end (N(7)-methyl 5'-triphosphoguanosine)-ribonucleoside in mRNA + H2O = N(7)-methyl-GMP + a 5'-end diphospho-ribonucleoside in mRNA + 2 H(+)</text>
        <dbReference type="Rhea" id="RHEA:65388"/>
        <dbReference type="Rhea" id="RHEA-COMP:17165"/>
        <dbReference type="Rhea" id="RHEA-COMP:17167"/>
        <dbReference type="ChEBI" id="CHEBI:15377"/>
        <dbReference type="ChEBI" id="CHEBI:15378"/>
        <dbReference type="ChEBI" id="CHEBI:58285"/>
        <dbReference type="ChEBI" id="CHEBI:156461"/>
        <dbReference type="ChEBI" id="CHEBI:167616"/>
        <dbReference type="EC" id="3.6.1.59"/>
    </reaction>
</comment>
<dbReference type="InterPro" id="IPR011145">
    <property type="entry name" value="Scavenger_mRNA_decap_enz_N"/>
</dbReference>
<dbReference type="GO" id="GO:0006397">
    <property type="term" value="P:mRNA processing"/>
    <property type="evidence" value="ECO:0007669"/>
    <property type="project" value="UniProtKB-KW"/>
</dbReference>
<dbReference type="GO" id="GO:0140932">
    <property type="term" value="F:5'-(N(7)-methyl 5'-triphosphoguanosine)-[mRNA] diphosphatase activity"/>
    <property type="evidence" value="ECO:0007669"/>
    <property type="project" value="UniProtKB-EC"/>
</dbReference>
<keyword evidence="9 15" id="KW-0507">mRNA processing</keyword>
<keyword evidence="8" id="KW-0597">Phosphoprotein</keyword>
<dbReference type="GO" id="GO:0000932">
    <property type="term" value="C:P-body"/>
    <property type="evidence" value="ECO:0007669"/>
    <property type="project" value="TreeGrafter"/>
</dbReference>
<reference evidence="18" key="3">
    <citation type="submission" date="2023-05" db="EMBL/GenBank/DDBJ databases">
        <authorList>
            <person name="Smith C.H."/>
        </authorList>
    </citation>
    <scope>NUCLEOTIDE SEQUENCE</scope>
    <source>
        <strain evidence="18">CHS0354</strain>
        <tissue evidence="18">Mantle</tissue>
    </source>
</reference>
<comment type="function">
    <text evidence="15">Decapping scavenger enzyme that catalyzes the cleavage of a residual cap structure following the degradation of mRNAs by the 3'-&gt;5' exosome-mediated mRNA decay pathway.</text>
</comment>
<dbReference type="Gene3D" id="3.30.200.40">
    <property type="entry name" value="Scavenger mRNA decapping enzyme, N-terminal domain"/>
    <property type="match status" value="1"/>
</dbReference>
<evidence type="ECO:0000256" key="14">
    <source>
        <dbReference type="ARBA" id="ARBA00048222"/>
    </source>
</evidence>
<dbReference type="Proteomes" id="UP001195483">
    <property type="component" value="Unassembled WGS sequence"/>
</dbReference>
<comment type="subunit">
    <text evidence="4">Homodimer. Associates with components of the exosome multienzyme ribonuclease complex, such as EXOSC3 and EXOSC4. Interacts with NDOR1.</text>
</comment>
<dbReference type="Pfam" id="PF11969">
    <property type="entry name" value="DcpS_C"/>
    <property type="match status" value="1"/>
</dbReference>
<evidence type="ECO:0000256" key="3">
    <source>
        <dbReference type="ARBA" id="ARBA00010208"/>
    </source>
</evidence>
<evidence type="ECO:0000256" key="1">
    <source>
        <dbReference type="ARBA" id="ARBA00004123"/>
    </source>
</evidence>
<dbReference type="GO" id="GO:0000290">
    <property type="term" value="P:deadenylation-dependent decapping of nuclear-transcribed mRNA"/>
    <property type="evidence" value="ECO:0007669"/>
    <property type="project" value="UniProtKB-UniRule"/>
</dbReference>
<comment type="similarity">
    <text evidence="3 15">Belongs to the HIT family.</text>
</comment>
<dbReference type="Gene3D" id="3.30.428.10">
    <property type="entry name" value="HIT-like"/>
    <property type="match status" value="1"/>
</dbReference>
<gene>
    <name evidence="18" type="ORF">CHS0354_038460</name>
</gene>
<dbReference type="PANTHER" id="PTHR12978:SF0">
    <property type="entry name" value="M7GPPPX DIPHOSPHATASE"/>
    <property type="match status" value="1"/>
</dbReference>
<dbReference type="GO" id="GO:0000340">
    <property type="term" value="F:RNA 7-methylguanosine cap binding"/>
    <property type="evidence" value="ECO:0007669"/>
    <property type="project" value="UniProtKB-UniRule"/>
</dbReference>
<feature type="binding site" evidence="17">
    <location>
        <position position="159"/>
    </location>
    <ligand>
        <name>substrate</name>
    </ligand>
</feature>
<reference evidence="18" key="1">
    <citation type="journal article" date="2021" name="Genome Biol. Evol.">
        <title>A High-Quality Reference Genome for a Parasitic Bivalve with Doubly Uniparental Inheritance (Bivalvia: Unionida).</title>
        <authorList>
            <person name="Smith C.H."/>
        </authorList>
    </citation>
    <scope>NUCLEOTIDE SEQUENCE</scope>
    <source>
        <strain evidence="18">CHS0354</strain>
    </source>
</reference>
<dbReference type="PANTHER" id="PTHR12978">
    <property type="entry name" value="HISTIDINE TRIAD HIT PROTEIN MEMBER"/>
    <property type="match status" value="1"/>
</dbReference>
<keyword evidence="13 15" id="KW-0539">Nucleus</keyword>
<evidence type="ECO:0000256" key="17">
    <source>
        <dbReference type="PIRSR" id="PIRSR028973-2"/>
    </source>
</evidence>
<name>A0AAE0S5R5_9BIVA</name>
<dbReference type="GO" id="GO:0005634">
    <property type="term" value="C:nucleus"/>
    <property type="evidence" value="ECO:0007669"/>
    <property type="project" value="UniProtKB-SubCell"/>
</dbReference>
<feature type="binding site" evidence="17">
    <location>
        <position position="191"/>
    </location>
    <ligand>
        <name>substrate</name>
    </ligand>
</feature>
<evidence type="ECO:0000256" key="2">
    <source>
        <dbReference type="ARBA" id="ARBA00004496"/>
    </source>
</evidence>
<keyword evidence="11" id="KW-0007">Acetylation</keyword>
<dbReference type="FunFam" id="3.30.200.40:FF:000001">
    <property type="entry name" value="m7GpppX diphosphatase"/>
    <property type="match status" value="1"/>
</dbReference>
<dbReference type="AlphaFoldDB" id="A0AAE0S5R5"/>
<dbReference type="PIRSF" id="PIRSF028973">
    <property type="entry name" value="Scavenger_mRNA_decap_enz"/>
    <property type="match status" value="1"/>
</dbReference>
<feature type="binding site" evidence="17">
    <location>
        <begin position="252"/>
        <end position="263"/>
    </location>
    <ligand>
        <name>substrate</name>
    </ligand>
</feature>